<gene>
    <name evidence="1" type="ORF">HMPREF9431_00934</name>
</gene>
<keyword evidence="2" id="KW-1185">Reference proteome</keyword>
<comment type="caution">
    <text evidence="1">The sequence shown here is derived from an EMBL/GenBank/DDBJ whole genome shotgun (WGS) entry which is preliminary data.</text>
</comment>
<protein>
    <submittedName>
        <fullName evidence="1">Uncharacterized protein</fullName>
    </submittedName>
</protein>
<dbReference type="EMBL" id="ADGI01000028">
    <property type="protein sequence ID" value="EGV32996.1"/>
    <property type="molecule type" value="Genomic_DNA"/>
</dbReference>
<reference evidence="1 2" key="1">
    <citation type="submission" date="2011-07" db="EMBL/GenBank/DDBJ databases">
        <title>The Genome Sequence of Prevotella oulorum F0390.</title>
        <authorList>
            <consortium name="The Broad Institute Genome Sequencing Platform"/>
            <consortium name="The Broad Institute Genome Sequencing Center for Infectious Disease"/>
            <person name="Earl A."/>
            <person name="Ward D."/>
            <person name="Feldgarden M."/>
            <person name="Gevers D."/>
            <person name="Izard J."/>
            <person name="Ganesan A."/>
            <person name="Baranova O.V."/>
            <person name="Blanton J.M."/>
            <person name="Tanner A.C."/>
            <person name="Dewhirst F.E."/>
            <person name="Young S.K."/>
            <person name="Zeng Q."/>
            <person name="Gargeya S."/>
            <person name="Fitzgerald M."/>
            <person name="Haas B."/>
            <person name="Abouelleil A."/>
            <person name="Alvarado L."/>
            <person name="Arachchi H.M."/>
            <person name="Berlin A."/>
            <person name="Brown A."/>
            <person name="Chapman S.B."/>
            <person name="Chen Z."/>
            <person name="Dunbar C."/>
            <person name="Freedman E."/>
            <person name="Gearin G."/>
            <person name="Gellesch M."/>
            <person name="Goldberg J."/>
            <person name="Griggs A."/>
            <person name="Gujja S."/>
            <person name="Heiman D."/>
            <person name="Howarth C."/>
            <person name="Larson L."/>
            <person name="Lui A."/>
            <person name="MacDonald P.J.P."/>
            <person name="Mehta T."/>
            <person name="Montmayeur A."/>
            <person name="Murphy C."/>
            <person name="Neiman D."/>
            <person name="Pearson M."/>
            <person name="Priest M."/>
            <person name="Roberts A."/>
            <person name="Saif S."/>
            <person name="Shea T."/>
            <person name="Shenoy N."/>
            <person name="Sisk P."/>
            <person name="Stolte C."/>
            <person name="Sykes S."/>
            <person name="Wortman J."/>
            <person name="Nusbaum C."/>
            <person name="Birren B."/>
        </authorList>
    </citation>
    <scope>NUCLEOTIDE SEQUENCE [LARGE SCALE GENOMIC DNA]</scope>
    <source>
        <strain evidence="1 2">F0390</strain>
    </source>
</reference>
<dbReference type="Proteomes" id="UP000005141">
    <property type="component" value="Unassembled WGS sequence"/>
</dbReference>
<proteinExistence type="predicted"/>
<evidence type="ECO:0000313" key="2">
    <source>
        <dbReference type="Proteomes" id="UP000005141"/>
    </source>
</evidence>
<name>G1WAT3_9BACT</name>
<evidence type="ECO:0000313" key="1">
    <source>
        <dbReference type="EMBL" id="EGV32996.1"/>
    </source>
</evidence>
<dbReference type="HOGENOM" id="CLU_2603097_0_0_10"/>
<sequence>MAHRVVWWSLVGAVPMCPPASLHKGASIVKFPAHNACIFGMETPLRERSGGHTGTAPTVSFGDYAWVVGAVWVDYVWDG</sequence>
<dbReference type="AlphaFoldDB" id="G1WAT3"/>
<accession>G1WAT3</accession>
<dbReference type="PATRIC" id="fig|702438.4.peg.960"/>
<organism evidence="1 2">
    <name type="scientific">Segatella oulorum F0390</name>
    <dbReference type="NCBI Taxonomy" id="702438"/>
    <lineage>
        <taxon>Bacteria</taxon>
        <taxon>Pseudomonadati</taxon>
        <taxon>Bacteroidota</taxon>
        <taxon>Bacteroidia</taxon>
        <taxon>Bacteroidales</taxon>
        <taxon>Prevotellaceae</taxon>
        <taxon>Segatella</taxon>
    </lineage>
</organism>